<accession>A0A8B8BT71</accession>
<name>A0A8B8BT71_CRAVI</name>
<protein>
    <submittedName>
        <fullName evidence="2">Uncharacterized protein LOC111112934 isoform X1</fullName>
    </submittedName>
</protein>
<keyword evidence="1" id="KW-1185">Reference proteome</keyword>
<dbReference type="OrthoDB" id="6050800at2759"/>
<dbReference type="PANTHER" id="PTHR34415:SF1">
    <property type="entry name" value="INTEGRASE CATALYTIC DOMAIN-CONTAINING PROTEIN"/>
    <property type="match status" value="1"/>
</dbReference>
<dbReference type="RefSeq" id="XP_022306533.1">
    <property type="nucleotide sequence ID" value="XM_022450825.1"/>
</dbReference>
<dbReference type="GeneID" id="111112934"/>
<dbReference type="AlphaFoldDB" id="A0A8B8BT71"/>
<evidence type="ECO:0000313" key="2">
    <source>
        <dbReference type="RefSeq" id="XP_022306533.1"/>
    </source>
</evidence>
<reference evidence="2" key="2">
    <citation type="submission" date="2025-08" db="UniProtKB">
        <authorList>
            <consortium name="RefSeq"/>
        </authorList>
    </citation>
    <scope>IDENTIFICATION</scope>
    <source>
        <tissue evidence="2">Whole sample</tissue>
    </source>
</reference>
<evidence type="ECO:0000313" key="1">
    <source>
        <dbReference type="Proteomes" id="UP000694844"/>
    </source>
</evidence>
<gene>
    <name evidence="2" type="primary">LOC111112934</name>
</gene>
<proteinExistence type="predicted"/>
<sequence length="186" mass="21475">MLTTVEVKTRTGMSWDICAGEFWLDYTGTSTSCSKYLVTQDAGFGQIKKLYRRSDCDTRDDIARIIEQSSKSNKAVKFSEEEAWIWRDWKGYLSLRFKALKGIQQYQHFRFSSDAPGYVFVKRRADSEESRILLLLRDAPTSSLGDAPTHLVPGGLTEERQRYLYRFVRHLVRPCAQDQTCPAPEE</sequence>
<reference evidence="1" key="1">
    <citation type="submission" date="2024-06" db="UniProtKB">
        <authorList>
            <consortium name="RefSeq"/>
        </authorList>
    </citation>
    <scope>NUCLEOTIDE SEQUENCE [LARGE SCALE GENOMIC DNA]</scope>
</reference>
<organism evidence="1 2">
    <name type="scientific">Crassostrea virginica</name>
    <name type="common">Eastern oyster</name>
    <dbReference type="NCBI Taxonomy" id="6565"/>
    <lineage>
        <taxon>Eukaryota</taxon>
        <taxon>Metazoa</taxon>
        <taxon>Spiralia</taxon>
        <taxon>Lophotrochozoa</taxon>
        <taxon>Mollusca</taxon>
        <taxon>Bivalvia</taxon>
        <taxon>Autobranchia</taxon>
        <taxon>Pteriomorphia</taxon>
        <taxon>Ostreida</taxon>
        <taxon>Ostreoidea</taxon>
        <taxon>Ostreidae</taxon>
        <taxon>Crassostrea</taxon>
    </lineage>
</organism>
<dbReference type="Proteomes" id="UP000694844">
    <property type="component" value="Chromosome 1"/>
</dbReference>
<dbReference type="PANTHER" id="PTHR34415">
    <property type="entry name" value="INTEGRASE CATALYTIC DOMAIN-CONTAINING PROTEIN"/>
    <property type="match status" value="1"/>
</dbReference>
<dbReference type="KEGG" id="cvn:111112934"/>